<dbReference type="RefSeq" id="WP_126685685.1">
    <property type="nucleotide sequence ID" value="NZ_RYYV01000012.1"/>
</dbReference>
<dbReference type="GO" id="GO:0004081">
    <property type="term" value="F:bis(5'-nucleosyl)-tetraphosphatase (asymmetrical) activity"/>
    <property type="evidence" value="ECO:0007669"/>
    <property type="project" value="TreeGrafter"/>
</dbReference>
<evidence type="ECO:0000259" key="4">
    <source>
        <dbReference type="PROSITE" id="PS51462"/>
    </source>
</evidence>
<comment type="similarity">
    <text evidence="3">Belongs to the Nudix hydrolase family.</text>
</comment>
<dbReference type="PANTHER" id="PTHR21340:SF0">
    <property type="entry name" value="BIS(5'-NUCLEOSYL)-TETRAPHOSPHATASE [ASYMMETRICAL]"/>
    <property type="match status" value="1"/>
</dbReference>
<dbReference type="InterPro" id="IPR020476">
    <property type="entry name" value="Nudix_hydrolase"/>
</dbReference>
<accession>A0A3S0PKN2</accession>
<gene>
    <name evidence="5" type="ORF">EKH80_15485</name>
</gene>
<name>A0A3S0PKN2_9GAMM</name>
<dbReference type="PROSITE" id="PS51462">
    <property type="entry name" value="NUDIX"/>
    <property type="match status" value="1"/>
</dbReference>
<evidence type="ECO:0000256" key="1">
    <source>
        <dbReference type="ARBA" id="ARBA00001946"/>
    </source>
</evidence>
<feature type="domain" description="Nudix hydrolase" evidence="4">
    <location>
        <begin position="5"/>
        <end position="127"/>
    </location>
</feature>
<organism evidence="5 6">
    <name type="scientific">Dyella choica</name>
    <dbReference type="NCBI Taxonomy" id="1927959"/>
    <lineage>
        <taxon>Bacteria</taxon>
        <taxon>Pseudomonadati</taxon>
        <taxon>Pseudomonadota</taxon>
        <taxon>Gammaproteobacteria</taxon>
        <taxon>Lysobacterales</taxon>
        <taxon>Rhodanobacteraceae</taxon>
        <taxon>Dyella</taxon>
    </lineage>
</organism>
<dbReference type="PANTHER" id="PTHR21340">
    <property type="entry name" value="DIADENOSINE 5,5-P1,P4-TETRAPHOSPHATE PYROPHOSPHOHYDROLASE MUTT"/>
    <property type="match status" value="1"/>
</dbReference>
<dbReference type="Gene3D" id="3.90.79.10">
    <property type="entry name" value="Nucleoside Triphosphate Pyrophosphohydrolase"/>
    <property type="match status" value="1"/>
</dbReference>
<dbReference type="Pfam" id="PF00293">
    <property type="entry name" value="NUDIX"/>
    <property type="match status" value="1"/>
</dbReference>
<dbReference type="InterPro" id="IPR020084">
    <property type="entry name" value="NUDIX_hydrolase_CS"/>
</dbReference>
<dbReference type="PROSITE" id="PS00893">
    <property type="entry name" value="NUDIX_BOX"/>
    <property type="match status" value="1"/>
</dbReference>
<dbReference type="PRINTS" id="PR00502">
    <property type="entry name" value="NUDIXFAMILY"/>
</dbReference>
<sequence length="133" mass="15377">MNQIVLPISVKAIMWRGKSVLFLKNPRGEWELPGGRPEPGEDEPQTVIREVKEECGFEITSARPIGRQVCEVLPGKWVDIRFFDCDFVQDTPNLSDEHTDARWIPIEESRPRDLPEFYWAACVHVLQQKYPVA</sequence>
<evidence type="ECO:0000256" key="3">
    <source>
        <dbReference type="RuleBase" id="RU003476"/>
    </source>
</evidence>
<reference evidence="5 6" key="1">
    <citation type="submission" date="2018-12" db="EMBL/GenBank/DDBJ databases">
        <title>Dyella dinghuensis sp. nov. DHOA06 and Dyella choica sp. nov. 4M-K27, isolated from forest soil.</title>
        <authorList>
            <person name="Qiu L.-H."/>
            <person name="Gao Z.-H."/>
        </authorList>
    </citation>
    <scope>NUCLEOTIDE SEQUENCE [LARGE SCALE GENOMIC DNA]</scope>
    <source>
        <strain evidence="5 6">4M-K27</strain>
    </source>
</reference>
<dbReference type="GO" id="GO:0006754">
    <property type="term" value="P:ATP biosynthetic process"/>
    <property type="evidence" value="ECO:0007669"/>
    <property type="project" value="TreeGrafter"/>
</dbReference>
<comment type="caution">
    <text evidence="5">The sequence shown here is derived from an EMBL/GenBank/DDBJ whole genome shotgun (WGS) entry which is preliminary data.</text>
</comment>
<dbReference type="OrthoDB" id="9810648at2"/>
<dbReference type="AlphaFoldDB" id="A0A3S0PKN2"/>
<evidence type="ECO:0000256" key="2">
    <source>
        <dbReference type="ARBA" id="ARBA00022801"/>
    </source>
</evidence>
<dbReference type="SUPFAM" id="SSF55811">
    <property type="entry name" value="Nudix"/>
    <property type="match status" value="1"/>
</dbReference>
<dbReference type="GO" id="GO:0006167">
    <property type="term" value="P:AMP biosynthetic process"/>
    <property type="evidence" value="ECO:0007669"/>
    <property type="project" value="TreeGrafter"/>
</dbReference>
<keyword evidence="6" id="KW-1185">Reference proteome</keyword>
<evidence type="ECO:0000313" key="6">
    <source>
        <dbReference type="Proteomes" id="UP000274358"/>
    </source>
</evidence>
<dbReference type="InterPro" id="IPR015797">
    <property type="entry name" value="NUDIX_hydrolase-like_dom_sf"/>
</dbReference>
<dbReference type="InterPro" id="IPR051325">
    <property type="entry name" value="Nudix_hydrolase_domain"/>
</dbReference>
<dbReference type="InterPro" id="IPR000086">
    <property type="entry name" value="NUDIX_hydrolase_dom"/>
</dbReference>
<proteinExistence type="inferred from homology"/>
<keyword evidence="2 3" id="KW-0378">Hydrolase</keyword>
<comment type="cofactor">
    <cofactor evidence="1">
        <name>Mg(2+)</name>
        <dbReference type="ChEBI" id="CHEBI:18420"/>
    </cofactor>
</comment>
<dbReference type="Proteomes" id="UP000274358">
    <property type="component" value="Unassembled WGS sequence"/>
</dbReference>
<dbReference type="EMBL" id="RYYV01000012">
    <property type="protein sequence ID" value="RUL73066.1"/>
    <property type="molecule type" value="Genomic_DNA"/>
</dbReference>
<evidence type="ECO:0000313" key="5">
    <source>
        <dbReference type="EMBL" id="RUL73066.1"/>
    </source>
</evidence>
<protein>
    <submittedName>
        <fullName evidence="5">NUDIX domain-containing protein</fullName>
    </submittedName>
</protein>